<dbReference type="Pfam" id="PF14559">
    <property type="entry name" value="TPR_19"/>
    <property type="match status" value="1"/>
</dbReference>
<dbReference type="InterPro" id="IPR011717">
    <property type="entry name" value="TPR-4"/>
</dbReference>
<dbReference type="InterPro" id="IPR019734">
    <property type="entry name" value="TPR_rpt"/>
</dbReference>
<dbReference type="SMART" id="SM00028">
    <property type="entry name" value="TPR"/>
    <property type="match status" value="4"/>
</dbReference>
<accession>A0ABV9C3I1</accession>
<evidence type="ECO:0000256" key="1">
    <source>
        <dbReference type="ARBA" id="ARBA00022737"/>
    </source>
</evidence>
<evidence type="ECO:0000256" key="2">
    <source>
        <dbReference type="ARBA" id="ARBA00022803"/>
    </source>
</evidence>
<name>A0ABV9C3I1_9GAMM</name>
<gene>
    <name evidence="3" type="ORF">ACFO5W_13095</name>
</gene>
<dbReference type="PANTHER" id="PTHR45586:SF1">
    <property type="entry name" value="LIPOPOLYSACCHARIDE ASSEMBLY PROTEIN B"/>
    <property type="match status" value="1"/>
</dbReference>
<reference evidence="4" key="1">
    <citation type="journal article" date="2019" name="Int. J. Syst. Evol. Microbiol.">
        <title>The Global Catalogue of Microorganisms (GCM) 10K type strain sequencing project: providing services to taxonomists for standard genome sequencing and annotation.</title>
        <authorList>
            <consortium name="The Broad Institute Genomics Platform"/>
            <consortium name="The Broad Institute Genome Sequencing Center for Infectious Disease"/>
            <person name="Wu L."/>
            <person name="Ma J."/>
        </authorList>
    </citation>
    <scope>NUCLEOTIDE SEQUENCE [LARGE SCALE GENOMIC DNA]</scope>
    <source>
        <strain evidence="4">CCM 4481</strain>
    </source>
</reference>
<dbReference type="InterPro" id="IPR011990">
    <property type="entry name" value="TPR-like_helical_dom_sf"/>
</dbReference>
<proteinExistence type="predicted"/>
<sequence length="384" mass="41302">MSRLASLEAFADRDPANVDLLCDLLDQLLIEGQVARARQRLQQAPLALRSLPGVLFREARCALVDGDFVNAVALLQPLASTMRPVPGGLCHDLAFAQFRLGQLDEALGTLSLAASPEADAAAALALLKARILYHQQRIAEALVILDGVPQGGRHAEFHGLRAMLLLDDGQTAEAAQAATQALNEDPAQFDAGLVSGTLALWDRRDDVAVPMFQQLIAAQPNAGRAYLGLGEGLMMRGDIVAARAVLDRAATYMPEHIGTWHALAWCQLLQGNLDGAQQSFDNAFALDRTFGETHGGRALIHALRGEKEAAGEAIKRALRLDPNGRSARYAQSVLLLDEGREAEAQAIIQSLTASSLKGSTPISPEFVYTLRNLLRPAQERPRGH</sequence>
<keyword evidence="2" id="KW-0802">TPR repeat</keyword>
<dbReference type="PANTHER" id="PTHR45586">
    <property type="entry name" value="TPR REPEAT-CONTAINING PROTEIN PA4667"/>
    <property type="match status" value="1"/>
</dbReference>
<dbReference type="Pfam" id="PF07721">
    <property type="entry name" value="TPR_4"/>
    <property type="match status" value="1"/>
</dbReference>
<dbReference type="SUPFAM" id="SSF48452">
    <property type="entry name" value="TPR-like"/>
    <property type="match status" value="2"/>
</dbReference>
<dbReference type="InterPro" id="IPR051012">
    <property type="entry name" value="CellSynth/LPSAsmb/PSIAsmb"/>
</dbReference>
<dbReference type="Gene3D" id="1.25.40.10">
    <property type="entry name" value="Tetratricopeptide repeat domain"/>
    <property type="match status" value="3"/>
</dbReference>
<organism evidence="3 4">
    <name type="scientific">Dyella halodurans</name>
    <dbReference type="NCBI Taxonomy" id="1920171"/>
    <lineage>
        <taxon>Bacteria</taxon>
        <taxon>Pseudomonadati</taxon>
        <taxon>Pseudomonadota</taxon>
        <taxon>Gammaproteobacteria</taxon>
        <taxon>Lysobacterales</taxon>
        <taxon>Rhodanobacteraceae</taxon>
        <taxon>Dyella</taxon>
    </lineage>
</organism>
<dbReference type="RefSeq" id="WP_266150253.1">
    <property type="nucleotide sequence ID" value="NZ_CP064028.1"/>
</dbReference>
<evidence type="ECO:0000313" key="3">
    <source>
        <dbReference type="EMBL" id="MFC4527574.1"/>
    </source>
</evidence>
<keyword evidence="1" id="KW-0677">Repeat</keyword>
<comment type="caution">
    <text evidence="3">The sequence shown here is derived from an EMBL/GenBank/DDBJ whole genome shotgun (WGS) entry which is preliminary data.</text>
</comment>
<evidence type="ECO:0000313" key="4">
    <source>
        <dbReference type="Proteomes" id="UP001595961"/>
    </source>
</evidence>
<protein>
    <submittedName>
        <fullName evidence="3">Tetratricopeptide repeat protein</fullName>
    </submittedName>
</protein>
<dbReference type="Proteomes" id="UP001595961">
    <property type="component" value="Unassembled WGS sequence"/>
</dbReference>
<keyword evidence="4" id="KW-1185">Reference proteome</keyword>
<dbReference type="EMBL" id="JBHSGA010000017">
    <property type="protein sequence ID" value="MFC4527574.1"/>
    <property type="molecule type" value="Genomic_DNA"/>
</dbReference>